<evidence type="ECO:0000256" key="1">
    <source>
        <dbReference type="ARBA" id="ARBA00009477"/>
    </source>
</evidence>
<evidence type="ECO:0000259" key="3">
    <source>
        <dbReference type="Pfam" id="PF25967"/>
    </source>
</evidence>
<evidence type="ECO:0000313" key="4">
    <source>
        <dbReference type="EMBL" id="MEN9059861.1"/>
    </source>
</evidence>
<comment type="similarity">
    <text evidence="1">Belongs to the membrane fusion protein (MFP) (TC 8.A.1) family.</text>
</comment>
<evidence type="ECO:0000259" key="2">
    <source>
        <dbReference type="Pfam" id="PF25954"/>
    </source>
</evidence>
<dbReference type="GO" id="GO:1990281">
    <property type="term" value="C:efflux pump complex"/>
    <property type="evidence" value="ECO:0007669"/>
    <property type="project" value="TreeGrafter"/>
</dbReference>
<dbReference type="RefSeq" id="WP_347165002.1">
    <property type="nucleotide sequence ID" value="NZ_JBDNCH010000002.1"/>
</dbReference>
<feature type="domain" description="Multidrug resistance protein MdtA-like C-terminal permuted SH3" evidence="3">
    <location>
        <begin position="310"/>
        <end position="361"/>
    </location>
</feature>
<dbReference type="NCBIfam" id="TIGR01730">
    <property type="entry name" value="RND_mfp"/>
    <property type="match status" value="1"/>
</dbReference>
<dbReference type="InterPro" id="IPR058792">
    <property type="entry name" value="Beta-barrel_RND_2"/>
</dbReference>
<proteinExistence type="inferred from homology"/>
<evidence type="ECO:0000313" key="5">
    <source>
        <dbReference type="Proteomes" id="UP001428774"/>
    </source>
</evidence>
<dbReference type="SUPFAM" id="SSF111369">
    <property type="entry name" value="HlyD-like secretion proteins"/>
    <property type="match status" value="1"/>
</dbReference>
<dbReference type="Gene3D" id="2.40.30.170">
    <property type="match status" value="1"/>
</dbReference>
<dbReference type="Pfam" id="PF25954">
    <property type="entry name" value="Beta-barrel_RND_2"/>
    <property type="match status" value="1"/>
</dbReference>
<dbReference type="GO" id="GO:0015562">
    <property type="term" value="F:efflux transmembrane transporter activity"/>
    <property type="evidence" value="ECO:0007669"/>
    <property type="project" value="TreeGrafter"/>
</dbReference>
<dbReference type="Gene3D" id="2.40.420.20">
    <property type="match status" value="1"/>
</dbReference>
<dbReference type="Gene3D" id="1.10.287.470">
    <property type="entry name" value="Helix hairpin bin"/>
    <property type="match status" value="1"/>
</dbReference>
<dbReference type="InterPro" id="IPR058627">
    <property type="entry name" value="MdtA-like_C"/>
</dbReference>
<comment type="caution">
    <text evidence="4">The sequence shown here is derived from an EMBL/GenBank/DDBJ whole genome shotgun (WGS) entry which is preliminary data.</text>
</comment>
<name>A0AAW9S4S9_9RHOB</name>
<accession>A0AAW9S4S9</accession>
<dbReference type="Pfam" id="PF25967">
    <property type="entry name" value="RND-MFP_C"/>
    <property type="match status" value="1"/>
</dbReference>
<dbReference type="Proteomes" id="UP001428774">
    <property type="component" value="Unassembled WGS sequence"/>
</dbReference>
<dbReference type="PANTHER" id="PTHR30469:SF11">
    <property type="entry name" value="BLL4320 PROTEIN"/>
    <property type="match status" value="1"/>
</dbReference>
<feature type="domain" description="CusB-like beta-barrel" evidence="2">
    <location>
        <begin position="224"/>
        <end position="297"/>
    </location>
</feature>
<dbReference type="Gene3D" id="2.40.50.100">
    <property type="match status" value="1"/>
</dbReference>
<dbReference type="PANTHER" id="PTHR30469">
    <property type="entry name" value="MULTIDRUG RESISTANCE PROTEIN MDTA"/>
    <property type="match status" value="1"/>
</dbReference>
<sequence>MRVLKQIILCIAVLAGTGYLWLTYVPGAAAFPERSGVTDLLGIRVGAAEASESGGGGFGPRGPAQVVVAAVTEATANDRIDAIGDLRALRGATLRTEVSGEVVAVALETGGFVEAGAVILRLDDEAERIALERAQLMLEDARGDVARLGQLQGTGAVTEVRLREAQLAQRTAELAVTEAQFRLSQRTVRAPFSGWLGLLDASVGERLSPSDTIATLTDRSEVLIDFRAPERIASRIAPGMAIEARFLGGGPAAPLTGEIHAVDNIVDPRSRTLRVQGKLPNEGDRLRAGMSFAVTLRFPGDRLVAVDPLAVQWASEGSYVWAVRDGKAARVGVTIRQRDADRVLVEAELAPGDAVVTEGVQSLRPGAEVAVANPPEAGLAAEPPSRSAL</sequence>
<dbReference type="AlphaFoldDB" id="A0AAW9S4S9"/>
<gene>
    <name evidence="4" type="ORF">ABFB10_01245</name>
</gene>
<dbReference type="EMBL" id="JBDNCH010000002">
    <property type="protein sequence ID" value="MEN9059861.1"/>
    <property type="molecule type" value="Genomic_DNA"/>
</dbReference>
<protein>
    <submittedName>
        <fullName evidence="4">Efflux RND transporter periplasmic adaptor subunit</fullName>
    </submittedName>
</protein>
<reference evidence="4 5" key="1">
    <citation type="submission" date="2024-05" db="EMBL/GenBank/DDBJ databases">
        <title>Genome sequence of Ponticoccus litoralis KCCM 90028.</title>
        <authorList>
            <person name="Kim J.M."/>
            <person name="Lee J.K."/>
            <person name="Choi B.J."/>
            <person name="Bayburt H."/>
            <person name="Baek J.H."/>
            <person name="Jeon C.O."/>
        </authorList>
    </citation>
    <scope>NUCLEOTIDE SEQUENCE [LARGE SCALE GENOMIC DNA]</scope>
    <source>
        <strain evidence="4 5">KCCM 90028</strain>
    </source>
</reference>
<keyword evidence="5" id="KW-1185">Reference proteome</keyword>
<organism evidence="4 5">
    <name type="scientific">Ponticoccus litoralis</name>
    <dbReference type="NCBI Taxonomy" id="422297"/>
    <lineage>
        <taxon>Bacteria</taxon>
        <taxon>Pseudomonadati</taxon>
        <taxon>Pseudomonadota</taxon>
        <taxon>Alphaproteobacteria</taxon>
        <taxon>Rhodobacterales</taxon>
        <taxon>Roseobacteraceae</taxon>
        <taxon>Ponticoccus</taxon>
    </lineage>
</organism>
<dbReference type="InterPro" id="IPR006143">
    <property type="entry name" value="RND_pump_MFP"/>
</dbReference>